<evidence type="ECO:0000256" key="5">
    <source>
        <dbReference type="ARBA" id="ARBA00022741"/>
    </source>
</evidence>
<keyword evidence="6" id="KW-0067">ATP-binding</keyword>
<dbReference type="InterPro" id="IPR050637">
    <property type="entry name" value="NLRP_innate_immun_reg"/>
</dbReference>
<sequence length="939" mass="107881">MERIGLLNISDESLEVVRKKYMDNIKNKYQQFEDRNARLGEAVLLNRRYTRLRMIKKHRDQEERAHELIYYGRKHLDLMDKSLEEYSPTTMEALFDPGEDGITPATVVLQGPAGIGKTMTVQKIMLDWAFGNLYQDRFNFIFYISCREINHFTDNISIGTYIARSNRLQCQHNLIKSIFEDAEKILFIIDGFDELDFLLGNEAEINIDTFQETPKEILLNSLFRKQIFEKSSLIITTRPYTLEKLREIIRLSRYVEIMGFTGENREKYFSNFFESKQQADKALSLVKQNDTLFTLCTVPITCWIVCTVLKQQIKKDFSLINNNTTTSIYVLYLKSLIKYHGRSSNQCISSYIKKFGALAKEGVWNQKIIFEEEDLERHAVTVSDIASLFLNENIFQRDIESQTCYSFVHLSVQEFFAALYYILSEETESWDVSQFTTSQGEVRPHFTLTVRFLFGLANEKLKAAIGEITQCKVYPAFKSVLEELVTKYKVKHYHNEILNCLYETQDEDFVRRMMSQIVDLRIEEMEENSIHQCLSYCLMKTKCVHSLSMEKCSLNPETLRALAPGLHNCSSIELRCCDLTSSGCEDLCSVIITSRSLTKLDLRGTNLQDSGLKSLCEGLMDADCTLQEMRLKRCGLTSSCCEVLRSVIITNRSLIKLDLSDNLRDSGLKHLCEDLRHPDCTLQELELFGCGLTSSCCEDLCSVVITNRSLTKLDLSGNKLQDSGVKCLCEGLRHPDCTLQELWLQCCGLTSSGCEDLRSVIITNRSLTKLHLRGNYLQDSGLKLLCEGLRHPDCTLQELRLLGCGLTSSCCEDLRSVIIKNRSLTKLDLSGNTLQDSGLKLLCEGLRYPDCTLQELRLDREDIHSLTENLLDLFPSGQEEGQFLKNRYFLIDVHFSLTMEDINIIMDDRYFTCRLVLFTSDLYLKITNPSLMMCARHAN</sequence>
<dbReference type="InterPro" id="IPR001611">
    <property type="entry name" value="Leu-rich_rpt"/>
</dbReference>
<comment type="similarity">
    <text evidence="2">Belongs to the NLRP family.</text>
</comment>
<evidence type="ECO:0000256" key="3">
    <source>
        <dbReference type="ARBA" id="ARBA00022490"/>
    </source>
</evidence>
<evidence type="ECO:0000313" key="12">
    <source>
        <dbReference type="Proteomes" id="UP001295444"/>
    </source>
</evidence>
<evidence type="ECO:0000256" key="2">
    <source>
        <dbReference type="ARBA" id="ARBA00008665"/>
    </source>
</evidence>
<evidence type="ECO:0000256" key="6">
    <source>
        <dbReference type="ARBA" id="ARBA00022840"/>
    </source>
</evidence>
<dbReference type="SMART" id="SM00382">
    <property type="entry name" value="AAA"/>
    <property type="match status" value="1"/>
</dbReference>
<dbReference type="InterPro" id="IPR041267">
    <property type="entry name" value="NLRP_HD2"/>
</dbReference>
<dbReference type="InterPro" id="IPR032675">
    <property type="entry name" value="LRR_dom_sf"/>
</dbReference>
<dbReference type="Pfam" id="PF13516">
    <property type="entry name" value="LRR_6"/>
    <property type="match status" value="4"/>
</dbReference>
<feature type="domain" description="NACHT" evidence="10">
    <location>
        <begin position="105"/>
        <end position="423"/>
    </location>
</feature>
<evidence type="ECO:0000259" key="10">
    <source>
        <dbReference type="PROSITE" id="PS50837"/>
    </source>
</evidence>
<keyword evidence="8" id="KW-0395">Inflammatory response</keyword>
<dbReference type="Pfam" id="PF05729">
    <property type="entry name" value="NACHT"/>
    <property type="match status" value="1"/>
</dbReference>
<dbReference type="InterPro" id="IPR007111">
    <property type="entry name" value="NACHT_NTPase"/>
</dbReference>
<dbReference type="GO" id="GO:0005524">
    <property type="term" value="F:ATP binding"/>
    <property type="evidence" value="ECO:0007669"/>
    <property type="project" value="UniProtKB-KW"/>
</dbReference>
<dbReference type="InterPro" id="IPR003593">
    <property type="entry name" value="AAA+_ATPase"/>
</dbReference>
<dbReference type="AlphaFoldDB" id="A0AAD1TJT4"/>
<comment type="subcellular location">
    <subcellularLocation>
        <location evidence="1">Inflammasome</location>
    </subcellularLocation>
</comment>
<dbReference type="PANTHER" id="PTHR45690:SF19">
    <property type="entry name" value="NACHT, LRR AND PYD DOMAINS-CONTAINING PROTEIN 3"/>
    <property type="match status" value="1"/>
</dbReference>
<keyword evidence="7" id="KW-0832">Ubl conjugation</keyword>
<evidence type="ECO:0000256" key="7">
    <source>
        <dbReference type="ARBA" id="ARBA00022843"/>
    </source>
</evidence>
<dbReference type="PROSITE" id="PS50837">
    <property type="entry name" value="NACHT"/>
    <property type="match status" value="1"/>
</dbReference>
<keyword evidence="12" id="KW-1185">Reference proteome</keyword>
<dbReference type="GO" id="GO:0006954">
    <property type="term" value="P:inflammatory response"/>
    <property type="evidence" value="ECO:0007669"/>
    <property type="project" value="UniProtKB-KW"/>
</dbReference>
<dbReference type="Pfam" id="PF14484">
    <property type="entry name" value="FISNA"/>
    <property type="match status" value="1"/>
</dbReference>
<accession>A0AAD1TJT4</accession>
<dbReference type="SMART" id="SM01288">
    <property type="entry name" value="FISNA"/>
    <property type="match status" value="1"/>
</dbReference>
<dbReference type="Gene3D" id="3.40.50.300">
    <property type="entry name" value="P-loop containing nucleotide triphosphate hydrolases"/>
    <property type="match status" value="1"/>
</dbReference>
<dbReference type="SUPFAM" id="SSF52047">
    <property type="entry name" value="RNI-like"/>
    <property type="match status" value="1"/>
</dbReference>
<dbReference type="EMBL" id="OW240924">
    <property type="protein sequence ID" value="CAH2326717.1"/>
    <property type="molecule type" value="Genomic_DNA"/>
</dbReference>
<dbReference type="GO" id="GO:0045087">
    <property type="term" value="P:innate immune response"/>
    <property type="evidence" value="ECO:0007669"/>
    <property type="project" value="UniProtKB-KW"/>
</dbReference>
<keyword evidence="5" id="KW-0547">Nucleotide-binding</keyword>
<evidence type="ECO:0000256" key="8">
    <source>
        <dbReference type="ARBA" id="ARBA00023198"/>
    </source>
</evidence>
<dbReference type="Proteomes" id="UP001295444">
    <property type="component" value="Chromosome 13"/>
</dbReference>
<dbReference type="CDD" id="cd00009">
    <property type="entry name" value="AAA"/>
    <property type="match status" value="1"/>
</dbReference>
<evidence type="ECO:0000256" key="9">
    <source>
        <dbReference type="ARBA" id="ARBA00023233"/>
    </source>
</evidence>
<dbReference type="Pfam" id="PF17776">
    <property type="entry name" value="NLRC4_HD2"/>
    <property type="match status" value="1"/>
</dbReference>
<evidence type="ECO:0000313" key="11">
    <source>
        <dbReference type="EMBL" id="CAH2326717.1"/>
    </source>
</evidence>
<dbReference type="InterPro" id="IPR027417">
    <property type="entry name" value="P-loop_NTPase"/>
</dbReference>
<evidence type="ECO:0000256" key="1">
    <source>
        <dbReference type="ARBA" id="ARBA00004110"/>
    </source>
</evidence>
<keyword evidence="3" id="KW-0963">Cytoplasm</keyword>
<dbReference type="SUPFAM" id="SSF52540">
    <property type="entry name" value="P-loop containing nucleoside triphosphate hydrolases"/>
    <property type="match status" value="1"/>
</dbReference>
<gene>
    <name evidence="11" type="ORF">PECUL_23A029473</name>
</gene>
<dbReference type="InterPro" id="IPR041075">
    <property type="entry name" value="NOD1/2_WH"/>
</dbReference>
<dbReference type="GO" id="GO:0005829">
    <property type="term" value="C:cytosol"/>
    <property type="evidence" value="ECO:0007669"/>
    <property type="project" value="UniProtKB-SubCell"/>
</dbReference>
<protein>
    <submittedName>
        <fullName evidence="11">NACHT, LRR and PYD domains-containing 3-like</fullName>
    </submittedName>
</protein>
<dbReference type="Pfam" id="PF17779">
    <property type="entry name" value="WHD_NOD2"/>
    <property type="match status" value="1"/>
</dbReference>
<dbReference type="SMART" id="SM00368">
    <property type="entry name" value="LRR_RI"/>
    <property type="match status" value="10"/>
</dbReference>
<dbReference type="CDD" id="cd00116">
    <property type="entry name" value="LRR_RI"/>
    <property type="match status" value="1"/>
</dbReference>
<reference evidence="11" key="1">
    <citation type="submission" date="2022-03" db="EMBL/GenBank/DDBJ databases">
        <authorList>
            <person name="Alioto T."/>
            <person name="Alioto T."/>
            <person name="Gomez Garrido J."/>
        </authorList>
    </citation>
    <scope>NUCLEOTIDE SEQUENCE</scope>
</reference>
<keyword evidence="9" id="KW-1271">Inflammasome</keyword>
<dbReference type="Gene3D" id="3.80.10.10">
    <property type="entry name" value="Ribonuclease Inhibitor"/>
    <property type="match status" value="2"/>
</dbReference>
<organism evidence="11 12">
    <name type="scientific">Pelobates cultripes</name>
    <name type="common">Western spadefoot toad</name>
    <dbReference type="NCBI Taxonomy" id="61616"/>
    <lineage>
        <taxon>Eukaryota</taxon>
        <taxon>Metazoa</taxon>
        <taxon>Chordata</taxon>
        <taxon>Craniata</taxon>
        <taxon>Vertebrata</taxon>
        <taxon>Euteleostomi</taxon>
        <taxon>Amphibia</taxon>
        <taxon>Batrachia</taxon>
        <taxon>Anura</taxon>
        <taxon>Pelobatoidea</taxon>
        <taxon>Pelobatidae</taxon>
        <taxon>Pelobates</taxon>
    </lineage>
</organism>
<keyword evidence="4" id="KW-0677">Repeat</keyword>
<name>A0AAD1TJT4_PELCU</name>
<proteinExistence type="inferred from homology"/>
<dbReference type="InterPro" id="IPR029495">
    <property type="entry name" value="NACHT-assoc"/>
</dbReference>
<evidence type="ECO:0000256" key="4">
    <source>
        <dbReference type="ARBA" id="ARBA00022737"/>
    </source>
</evidence>
<dbReference type="PANTHER" id="PTHR45690">
    <property type="entry name" value="NACHT, LRR AND PYD DOMAINS-CONTAINING PROTEIN 12"/>
    <property type="match status" value="1"/>
</dbReference>